<dbReference type="SUPFAM" id="SSF48371">
    <property type="entry name" value="ARM repeat"/>
    <property type="match status" value="1"/>
</dbReference>
<sequence>MPELYDYIFNEKNWVLRFNMICSVVFLLMILFTVVLILRSRIYKIIEEKKTARYQELLNDFVGTYIFEEDEDFKARIDSFRLNYLKGNFEQEIAIKIILNFAENLKGESREKAISLFYEWKLLEKLRAELNSSKWHRKAKAIHTCCSLQIWELSHLIEPFLNSSKTEVRQQALLYFIHRSPEDPLNFLDKIEFDITLWEQIFIQYELQNNYKGDIPDFSPYLKHTLNSVKIFAMKIIAEFNQFENSPNILPFIEDENENLRQYAIECLIELQEPAALGLLKGNFALETSSVQYTIIEYISKLGSSEDFEDIQKFISQCDWINRLKYYKNSKILTPEIISFS</sequence>
<keyword evidence="3" id="KW-1185">Reference proteome</keyword>
<protein>
    <submittedName>
        <fullName evidence="2">HEAT repeat domain-containing protein</fullName>
    </submittedName>
</protein>
<dbReference type="EMBL" id="JBHUOJ010000040">
    <property type="protein sequence ID" value="MFD2835400.1"/>
    <property type="molecule type" value="Genomic_DNA"/>
</dbReference>
<organism evidence="2 3">
    <name type="scientific">Christiangramia antarctica</name>
    <dbReference type="NCBI Taxonomy" id="2058158"/>
    <lineage>
        <taxon>Bacteria</taxon>
        <taxon>Pseudomonadati</taxon>
        <taxon>Bacteroidota</taxon>
        <taxon>Flavobacteriia</taxon>
        <taxon>Flavobacteriales</taxon>
        <taxon>Flavobacteriaceae</taxon>
        <taxon>Christiangramia</taxon>
    </lineage>
</organism>
<name>A0ABW5X8J4_9FLAO</name>
<dbReference type="InterPro" id="IPR016024">
    <property type="entry name" value="ARM-type_fold"/>
</dbReference>
<evidence type="ECO:0000313" key="3">
    <source>
        <dbReference type="Proteomes" id="UP001597438"/>
    </source>
</evidence>
<dbReference type="RefSeq" id="WP_251742493.1">
    <property type="nucleotide sequence ID" value="NZ_JBHUOJ010000040.1"/>
</dbReference>
<accession>A0ABW5X8J4</accession>
<dbReference type="Proteomes" id="UP001597438">
    <property type="component" value="Unassembled WGS sequence"/>
</dbReference>
<evidence type="ECO:0000256" key="1">
    <source>
        <dbReference type="SAM" id="Phobius"/>
    </source>
</evidence>
<keyword evidence="1" id="KW-0812">Transmembrane</keyword>
<keyword evidence="1" id="KW-1133">Transmembrane helix</keyword>
<dbReference type="InterPro" id="IPR011989">
    <property type="entry name" value="ARM-like"/>
</dbReference>
<reference evidence="3" key="1">
    <citation type="journal article" date="2019" name="Int. J. Syst. Evol. Microbiol.">
        <title>The Global Catalogue of Microorganisms (GCM) 10K type strain sequencing project: providing services to taxonomists for standard genome sequencing and annotation.</title>
        <authorList>
            <consortium name="The Broad Institute Genomics Platform"/>
            <consortium name="The Broad Institute Genome Sequencing Center for Infectious Disease"/>
            <person name="Wu L."/>
            <person name="Ma J."/>
        </authorList>
    </citation>
    <scope>NUCLEOTIDE SEQUENCE [LARGE SCALE GENOMIC DNA]</scope>
    <source>
        <strain evidence="3">KCTC 52925</strain>
    </source>
</reference>
<dbReference type="Gene3D" id="1.25.10.10">
    <property type="entry name" value="Leucine-rich Repeat Variant"/>
    <property type="match status" value="1"/>
</dbReference>
<gene>
    <name evidence="2" type="ORF">ACFSYS_19060</name>
</gene>
<comment type="caution">
    <text evidence="2">The sequence shown here is derived from an EMBL/GenBank/DDBJ whole genome shotgun (WGS) entry which is preliminary data.</text>
</comment>
<evidence type="ECO:0000313" key="2">
    <source>
        <dbReference type="EMBL" id="MFD2835400.1"/>
    </source>
</evidence>
<feature type="transmembrane region" description="Helical" evidence="1">
    <location>
        <begin position="14"/>
        <end position="38"/>
    </location>
</feature>
<proteinExistence type="predicted"/>
<keyword evidence="1" id="KW-0472">Membrane</keyword>